<sequence length="120" mass="12237">MQTVAAATPKEHSAPIPFTFSFPTLNTTHSGRALLPFLMIFSSSSTNLPSSASLASGLWNVFSFSSPSEANRSVLMLDMGSSVLGLVSSGTTPMSLYSSTGSSCTSASTDGGIVTGSMVS</sequence>
<dbReference type="EMBL" id="GBRH01191237">
    <property type="protein sequence ID" value="JAE06659.1"/>
    <property type="molecule type" value="Transcribed_RNA"/>
</dbReference>
<reference evidence="1" key="2">
    <citation type="journal article" date="2015" name="Data Brief">
        <title>Shoot transcriptome of the giant reed, Arundo donax.</title>
        <authorList>
            <person name="Barrero R.A."/>
            <person name="Guerrero F.D."/>
            <person name="Moolhuijzen P."/>
            <person name="Goolsby J.A."/>
            <person name="Tidwell J."/>
            <person name="Bellgard S.E."/>
            <person name="Bellgard M.I."/>
        </authorList>
    </citation>
    <scope>NUCLEOTIDE SEQUENCE</scope>
    <source>
        <tissue evidence="1">Shoot tissue taken approximately 20 cm above the soil surface</tissue>
    </source>
</reference>
<evidence type="ECO:0000313" key="1">
    <source>
        <dbReference type="EMBL" id="JAE06659.1"/>
    </source>
</evidence>
<name>A0A0A9F646_ARUDO</name>
<reference evidence="1" key="1">
    <citation type="submission" date="2014-09" db="EMBL/GenBank/DDBJ databases">
        <authorList>
            <person name="Magalhaes I.L.F."/>
            <person name="Oliveira U."/>
            <person name="Santos F.R."/>
            <person name="Vidigal T.H.D.A."/>
            <person name="Brescovit A.D."/>
            <person name="Santos A.J."/>
        </authorList>
    </citation>
    <scope>NUCLEOTIDE SEQUENCE</scope>
    <source>
        <tissue evidence="1">Shoot tissue taken approximately 20 cm above the soil surface</tissue>
    </source>
</reference>
<dbReference type="AlphaFoldDB" id="A0A0A9F646"/>
<accession>A0A0A9F646</accession>
<proteinExistence type="predicted"/>
<protein>
    <submittedName>
        <fullName evidence="1">Uncharacterized protein</fullName>
    </submittedName>
</protein>
<organism evidence="1">
    <name type="scientific">Arundo donax</name>
    <name type="common">Giant reed</name>
    <name type="synonym">Donax arundinaceus</name>
    <dbReference type="NCBI Taxonomy" id="35708"/>
    <lineage>
        <taxon>Eukaryota</taxon>
        <taxon>Viridiplantae</taxon>
        <taxon>Streptophyta</taxon>
        <taxon>Embryophyta</taxon>
        <taxon>Tracheophyta</taxon>
        <taxon>Spermatophyta</taxon>
        <taxon>Magnoliopsida</taxon>
        <taxon>Liliopsida</taxon>
        <taxon>Poales</taxon>
        <taxon>Poaceae</taxon>
        <taxon>PACMAD clade</taxon>
        <taxon>Arundinoideae</taxon>
        <taxon>Arundineae</taxon>
        <taxon>Arundo</taxon>
    </lineage>
</organism>